<dbReference type="Proteomes" id="UP000073390">
    <property type="component" value="Unassembled WGS sequence"/>
</dbReference>
<keyword evidence="4" id="KW-0449">Lipoprotein</keyword>
<evidence type="ECO:0000256" key="1">
    <source>
        <dbReference type="SAM" id="MobiDB-lite"/>
    </source>
</evidence>
<dbReference type="PROSITE" id="PS51257">
    <property type="entry name" value="PROKAR_LIPOPROTEIN"/>
    <property type="match status" value="1"/>
</dbReference>
<name>A0A0Z8IDE4_STRSU</name>
<dbReference type="EMBL" id="FIIE01000007">
    <property type="protein sequence ID" value="CYV66721.1"/>
    <property type="molecule type" value="Genomic_DNA"/>
</dbReference>
<feature type="signal peptide" evidence="2">
    <location>
        <begin position="1"/>
        <end position="19"/>
    </location>
</feature>
<feature type="chain" id="PRO_5043133921" evidence="2">
    <location>
        <begin position="20"/>
        <end position="362"/>
    </location>
</feature>
<evidence type="ECO:0000313" key="6">
    <source>
        <dbReference type="Proteomes" id="UP000073390"/>
    </source>
</evidence>
<keyword evidence="2" id="KW-0732">Signal</keyword>
<feature type="compositionally biased region" description="Low complexity" evidence="1">
    <location>
        <begin position="31"/>
        <end position="55"/>
    </location>
</feature>
<gene>
    <name evidence="3" type="ORF">ERS132389_00231</name>
    <name evidence="4" type="ORF">ERS132442_00998</name>
</gene>
<protein>
    <submittedName>
        <fullName evidence="3 4">Lipoprotein</fullName>
    </submittedName>
</protein>
<evidence type="ECO:0000313" key="5">
    <source>
        <dbReference type="Proteomes" id="UP000070960"/>
    </source>
</evidence>
<dbReference type="AlphaFoldDB" id="A0A0Z8IDE4"/>
<feature type="region of interest" description="Disordered" evidence="1">
    <location>
        <begin position="24"/>
        <end position="62"/>
    </location>
</feature>
<proteinExistence type="predicted"/>
<sequence>MKKYLLKLLIATSTLSLVACGQTEQTSQVNQETSSSTQKVTESSSTTKSEKVVSSPDDFPRVDEHTEIDAEAKQAVKDYVGFYSGIVEIPSAETSHASDDNLTVFYKIDFAINEDGSYELYLERDVPGSQIGHLYVTKDNQMNAKLKVGELHQGKFELEYGQLLLSEGPSLTQGFLGEDGELLPMYGFYGTDTPTNYLGVTDNDEIVVKDGKVQATFYLSAYTDKATVIVLEKQTTRPASLKYSSEQISQYSAEHYKELGMASEVTYQYNTVNEFLQALRLRHTTQKKTLEKIKVVDGSSLTGYYTSDNKEIKNIKFAIFDGLSNSYYVYTGDKVYQLENEHEAKEIKVIPELIDYISYSVG</sequence>
<organism evidence="4 5">
    <name type="scientific">Streptococcus suis</name>
    <dbReference type="NCBI Taxonomy" id="1307"/>
    <lineage>
        <taxon>Bacteria</taxon>
        <taxon>Bacillati</taxon>
        <taxon>Bacillota</taxon>
        <taxon>Bacilli</taxon>
        <taxon>Lactobacillales</taxon>
        <taxon>Streptococcaceae</taxon>
        <taxon>Streptococcus</taxon>
    </lineage>
</organism>
<evidence type="ECO:0000256" key="2">
    <source>
        <dbReference type="SAM" id="SignalP"/>
    </source>
</evidence>
<dbReference type="Proteomes" id="UP000070960">
    <property type="component" value="Unassembled WGS sequence"/>
</dbReference>
<dbReference type="EMBL" id="FIGB01000001">
    <property type="protein sequence ID" value="CYU23546.1"/>
    <property type="molecule type" value="Genomic_DNA"/>
</dbReference>
<evidence type="ECO:0000313" key="3">
    <source>
        <dbReference type="EMBL" id="CYU23546.1"/>
    </source>
</evidence>
<dbReference type="RefSeq" id="WP_044684149.1">
    <property type="nucleotide sequence ID" value="NZ_CECW01000063.1"/>
</dbReference>
<reference evidence="5 6" key="1">
    <citation type="submission" date="2016-02" db="EMBL/GenBank/DDBJ databases">
        <authorList>
            <consortium name="Pathogen Informatics"/>
        </authorList>
    </citation>
    <scope>NUCLEOTIDE SEQUENCE [LARGE SCALE GENOMIC DNA]</scope>
    <source>
        <strain evidence="3 6">LSS27</strain>
        <strain evidence="4 5">LSS80</strain>
    </source>
</reference>
<accession>A0A0Z8IDE4</accession>
<evidence type="ECO:0000313" key="4">
    <source>
        <dbReference type="EMBL" id="CYV66721.1"/>
    </source>
</evidence>